<evidence type="ECO:0000313" key="2">
    <source>
        <dbReference type="EMBL" id="CAD1543074.1"/>
    </source>
</evidence>
<organism evidence="2">
    <name type="scientific">Bracon brevicornis</name>
    <dbReference type="NCBI Taxonomy" id="1563983"/>
    <lineage>
        <taxon>Eukaryota</taxon>
        <taxon>Metazoa</taxon>
        <taxon>Ecdysozoa</taxon>
        <taxon>Arthropoda</taxon>
        <taxon>Hexapoda</taxon>
        <taxon>Insecta</taxon>
        <taxon>Pterygota</taxon>
        <taxon>Neoptera</taxon>
        <taxon>Endopterygota</taxon>
        <taxon>Hymenoptera</taxon>
        <taxon>Apocrita</taxon>
        <taxon>Ichneumonoidea</taxon>
        <taxon>Braconidae</taxon>
        <taxon>Braconinae</taxon>
        <taxon>Bracon</taxon>
    </lineage>
</organism>
<dbReference type="EMBL" id="CADCXW020000009">
    <property type="protein sequence ID" value="CAD1543074.1"/>
    <property type="molecule type" value="Genomic_DNA"/>
</dbReference>
<sequence>MFSFGGTSPNASSGNTGSPLIRPASLQTSLNTQGQPQTPILPPENSAILTQNVDSFSSLSTDAKLEHLMRLMTSMVVKQDGLVNTLNTVSTDVSTMKTSLTNITSLVNTHTEEIVKLRTDLTEVQKGLNTLSQAPAHSQVPVAVTTEFTISGVPEVVQSAHHPQLITRLFDHLRIPQLRQHVIKHRVMQRNSASSVRATATPLSSTLARGNRGQTILVQMVSPQVRDAVIDAKREVGKINISQLNTGPLPADQPDVEVFVREFLHPSAYRLLQMTRSKLAGLKRGKAWVKSGVIFAKSNDVSRPIKILTEADIHRLE</sequence>
<protein>
    <submittedName>
        <fullName evidence="2">Uncharacterized protein</fullName>
    </submittedName>
</protein>
<name>A0A6V7ISN7_9HYME</name>
<reference evidence="2" key="1">
    <citation type="submission" date="2020-07" db="EMBL/GenBank/DDBJ databases">
        <authorList>
            <person name="Ferguson B K."/>
        </authorList>
    </citation>
    <scope>NUCLEOTIDE SEQUENCE</scope>
    <source>
        <strain evidence="2">L06</strain>
    </source>
</reference>
<gene>
    <name evidence="2" type="ORF">BBRV_LOCUS34163</name>
</gene>
<accession>A0A6V7ISN7</accession>
<feature type="compositionally biased region" description="Polar residues" evidence="1">
    <location>
        <begin position="1"/>
        <end position="18"/>
    </location>
</feature>
<feature type="region of interest" description="Disordered" evidence="1">
    <location>
        <begin position="1"/>
        <end position="23"/>
    </location>
</feature>
<dbReference type="AlphaFoldDB" id="A0A6V7ISN7"/>
<proteinExistence type="predicted"/>
<evidence type="ECO:0000256" key="1">
    <source>
        <dbReference type="SAM" id="MobiDB-lite"/>
    </source>
</evidence>